<evidence type="ECO:0000256" key="1">
    <source>
        <dbReference type="SAM" id="Phobius"/>
    </source>
</evidence>
<dbReference type="AlphaFoldDB" id="A0A6S6ZMA5"/>
<dbReference type="EMBL" id="CADIJM010000002">
    <property type="protein sequence ID" value="CAB3675507.1"/>
    <property type="molecule type" value="Genomic_DNA"/>
</dbReference>
<feature type="transmembrane region" description="Helical" evidence="1">
    <location>
        <begin position="36"/>
        <end position="56"/>
    </location>
</feature>
<keyword evidence="1" id="KW-1133">Transmembrane helix</keyword>
<sequence>MENDRAVTCGEALTALGFVGLCVAFALHYPDKSDEWAAWMQAFGSVAAIAGAGWVARVQLREAARGAADLRVQQLRAIATLVDQLFGTFNSTADELKFHGLTGGLAPYARRRIAPLQVAVAALEAVPLHTIPNAYVGLPLSNLKNMIHHGLEILSAIDEAGPTAHQGGYADLIKRANQFSWHRDRAKKDLDKIWAITEAYKGYDSPVVLARDL</sequence>
<reference evidence="2 3" key="1">
    <citation type="submission" date="2020-04" db="EMBL/GenBank/DDBJ databases">
        <authorList>
            <person name="De Canck E."/>
        </authorList>
    </citation>
    <scope>NUCLEOTIDE SEQUENCE [LARGE SCALE GENOMIC DNA]</scope>
    <source>
        <strain evidence="2 3">LMG 26690</strain>
    </source>
</reference>
<keyword evidence="3" id="KW-1185">Reference proteome</keyword>
<feature type="transmembrane region" description="Helical" evidence="1">
    <location>
        <begin position="12"/>
        <end position="30"/>
    </location>
</feature>
<dbReference type="RefSeq" id="WP_175122304.1">
    <property type="nucleotide sequence ID" value="NZ_CADIJM010000002.1"/>
</dbReference>
<keyword evidence="1" id="KW-0472">Membrane</keyword>
<proteinExistence type="predicted"/>
<keyword evidence="1" id="KW-0812">Transmembrane</keyword>
<protein>
    <submittedName>
        <fullName evidence="2">Uncharacterized protein</fullName>
    </submittedName>
</protein>
<gene>
    <name evidence="2" type="ORF">LMG26690_01302</name>
</gene>
<name>A0A6S6ZMA5_9BURK</name>
<accession>A0A6S6ZMA5</accession>
<dbReference type="Proteomes" id="UP000494214">
    <property type="component" value="Unassembled WGS sequence"/>
</dbReference>
<organism evidence="2 3">
    <name type="scientific">Achromobacter animicus</name>
    <dbReference type="NCBI Taxonomy" id="1389935"/>
    <lineage>
        <taxon>Bacteria</taxon>
        <taxon>Pseudomonadati</taxon>
        <taxon>Pseudomonadota</taxon>
        <taxon>Betaproteobacteria</taxon>
        <taxon>Burkholderiales</taxon>
        <taxon>Alcaligenaceae</taxon>
        <taxon>Achromobacter</taxon>
    </lineage>
</organism>
<evidence type="ECO:0000313" key="2">
    <source>
        <dbReference type="EMBL" id="CAB3675507.1"/>
    </source>
</evidence>
<evidence type="ECO:0000313" key="3">
    <source>
        <dbReference type="Proteomes" id="UP000494214"/>
    </source>
</evidence>